<dbReference type="EMBL" id="JARBHB010000004">
    <property type="protein sequence ID" value="KAJ8885648.1"/>
    <property type="molecule type" value="Genomic_DNA"/>
</dbReference>
<sequence length="317" mass="36912">MIAVGTLAILRLGRQHTWLCCSDSRRHFASQRDVQNECYRAGMLELEICFKDGLVSSLLLIESNVIMGKLDKMIDEQQTVREKIFHHYMALGDRDKNVNYVVSLVNSKATAVTRKRIVDPGKKNSVIGERFSVCRGCFMKTLDDCQMFVTFALIKQNGNVTGISGDAKRRKTPPSKIYTPEKLQDIKDHTSSFPRYMSHYTHRESTIIPELAREYTKEELYKMNLIFKEPKRCIIRRQTKQTLKKSKARNLYIPLKTNRCYVIHLTYSYFFDTILNTSVCFYNMSLWVYNLTIHETSTGNRVHVVEIRLQHVFANNQ</sequence>
<reference evidence="1 2" key="1">
    <citation type="submission" date="2023-02" db="EMBL/GenBank/DDBJ databases">
        <title>LHISI_Scaffold_Assembly.</title>
        <authorList>
            <person name="Stuart O.P."/>
            <person name="Cleave R."/>
            <person name="Magrath M.J.L."/>
            <person name="Mikheyev A.S."/>
        </authorList>
    </citation>
    <scope>NUCLEOTIDE SEQUENCE [LARGE SCALE GENOMIC DNA]</scope>
    <source>
        <strain evidence="1">Daus_M_001</strain>
        <tissue evidence="1">Leg muscle</tissue>
    </source>
</reference>
<evidence type="ECO:0000313" key="2">
    <source>
        <dbReference type="Proteomes" id="UP001159363"/>
    </source>
</evidence>
<proteinExistence type="predicted"/>
<name>A0ABQ9HMS6_9NEOP</name>
<evidence type="ECO:0000313" key="1">
    <source>
        <dbReference type="EMBL" id="KAJ8885648.1"/>
    </source>
</evidence>
<keyword evidence="2" id="KW-1185">Reference proteome</keyword>
<comment type="caution">
    <text evidence="1">The sequence shown here is derived from an EMBL/GenBank/DDBJ whole genome shotgun (WGS) entry which is preliminary data.</text>
</comment>
<organism evidence="1 2">
    <name type="scientific">Dryococelus australis</name>
    <dbReference type="NCBI Taxonomy" id="614101"/>
    <lineage>
        <taxon>Eukaryota</taxon>
        <taxon>Metazoa</taxon>
        <taxon>Ecdysozoa</taxon>
        <taxon>Arthropoda</taxon>
        <taxon>Hexapoda</taxon>
        <taxon>Insecta</taxon>
        <taxon>Pterygota</taxon>
        <taxon>Neoptera</taxon>
        <taxon>Polyneoptera</taxon>
        <taxon>Phasmatodea</taxon>
        <taxon>Verophasmatodea</taxon>
        <taxon>Anareolatae</taxon>
        <taxon>Phasmatidae</taxon>
        <taxon>Eurycanthinae</taxon>
        <taxon>Dryococelus</taxon>
    </lineage>
</organism>
<gene>
    <name evidence="1" type="ORF">PR048_011846</name>
</gene>
<accession>A0ABQ9HMS6</accession>
<protein>
    <submittedName>
        <fullName evidence="1">Uncharacterized protein</fullName>
    </submittedName>
</protein>
<dbReference type="Proteomes" id="UP001159363">
    <property type="component" value="Chromosome X"/>
</dbReference>